<keyword evidence="2" id="KW-1185">Reference proteome</keyword>
<evidence type="ECO:0000313" key="2">
    <source>
        <dbReference type="Proteomes" id="UP001249020"/>
    </source>
</evidence>
<dbReference type="AlphaFoldDB" id="A0AAW8R2Z1"/>
<sequence>MFLIALVGVGVSVQAQESTPSNPDSLVVVVSTKNAIDTLDKKQLIDIFMGRFKSFPNGDFVTPIDYFAGSPQRKEFYELLVGKSERKINAYWSRLLFSGRATPPEKASSVPDIIQMMREDVNVLAYINASKVTKEMKIVYRFE</sequence>
<dbReference type="SUPFAM" id="SSF53850">
    <property type="entry name" value="Periplasmic binding protein-like II"/>
    <property type="match status" value="1"/>
</dbReference>
<proteinExistence type="predicted"/>
<dbReference type="EMBL" id="JAVRIE010000006">
    <property type="protein sequence ID" value="MDT0583696.1"/>
    <property type="molecule type" value="Genomic_DNA"/>
</dbReference>
<evidence type="ECO:0008006" key="3">
    <source>
        <dbReference type="Google" id="ProtNLM"/>
    </source>
</evidence>
<name>A0AAW8R2Z1_9ALTE</name>
<reference evidence="1 2" key="1">
    <citation type="submission" date="2023-09" db="EMBL/GenBank/DDBJ databases">
        <authorList>
            <person name="Rey-Velasco X."/>
        </authorList>
    </citation>
    <scope>NUCLEOTIDE SEQUENCE [LARGE SCALE GENOMIC DNA]</scope>
    <source>
        <strain evidence="1 2">W409</strain>
    </source>
</reference>
<protein>
    <recommendedName>
        <fullName evidence="3">Phosphate ABC transporter substrate-binding protein</fullName>
    </recommendedName>
</protein>
<accession>A0AAW8R2Z1</accession>
<organism evidence="1 2">
    <name type="scientific">Brumicola blandensis</name>
    <dbReference type="NCBI Taxonomy" id="3075611"/>
    <lineage>
        <taxon>Bacteria</taxon>
        <taxon>Pseudomonadati</taxon>
        <taxon>Pseudomonadota</taxon>
        <taxon>Gammaproteobacteria</taxon>
        <taxon>Alteromonadales</taxon>
        <taxon>Alteromonadaceae</taxon>
        <taxon>Brumicola</taxon>
    </lineage>
</organism>
<dbReference type="RefSeq" id="WP_311362465.1">
    <property type="nucleotide sequence ID" value="NZ_JAVRIE010000006.1"/>
</dbReference>
<evidence type="ECO:0000313" key="1">
    <source>
        <dbReference type="EMBL" id="MDT0583696.1"/>
    </source>
</evidence>
<gene>
    <name evidence="1" type="ORF">RM544_14195</name>
</gene>
<dbReference type="Proteomes" id="UP001249020">
    <property type="component" value="Unassembled WGS sequence"/>
</dbReference>
<comment type="caution">
    <text evidence="1">The sequence shown here is derived from an EMBL/GenBank/DDBJ whole genome shotgun (WGS) entry which is preliminary data.</text>
</comment>
<dbReference type="Gene3D" id="3.40.190.10">
    <property type="entry name" value="Periplasmic binding protein-like II"/>
    <property type="match status" value="1"/>
</dbReference>